<dbReference type="Proteomes" id="UP000594638">
    <property type="component" value="Unassembled WGS sequence"/>
</dbReference>
<proteinExistence type="inferred from homology"/>
<keyword evidence="4" id="KW-0812">Transmembrane</keyword>
<keyword evidence="9" id="KW-0325">Glycoprotein</keyword>
<comment type="caution">
    <text evidence="11">The sequence shown here is derived from an EMBL/GenBank/DDBJ whole genome shotgun (WGS) entry which is preliminary data.</text>
</comment>
<protein>
    <submittedName>
        <fullName evidence="11">Uncharacterized protein</fullName>
    </submittedName>
</protein>
<evidence type="ECO:0000256" key="3">
    <source>
        <dbReference type="ARBA" id="ARBA00011720"/>
    </source>
</evidence>
<sequence>MIEENSASVVYNDLVMEKVKKTKLNVVEAAAKINSSELVAFLLDITERYDTKQEIQLMRLADYFGAAFSKVSTSKFPWIKILKASSVAKMADVPLSNLPEDVYKVSVDWLNHLSSEALGSFILWSLDNLIDDLFLHQGATKRSNKVVQQATSRSQVAIFMVLAMILRCQPDVLISLLPILKENPKYEGEDKLPVLVWLIIQVCQSDLVDGMFMWAHFLFPKLKSNFISDSSTDLILQVVEWIISFPRARAILVNGSVRKGERLVPVSVLELLIRVAFPDLSARSKATERFQAVYPTLKEVAIAVTPGSEEVKHITQKIMMFTIKAAGEGIPDLSQEASDLFVWCLTQNPACCQQLDNIYLEHLEGSVILKKLSDEWKTISYEHPTLDTLKESLRNFPVKVIVVHKNGRF</sequence>
<keyword evidence="5" id="KW-0053">Apoptosis</keyword>
<keyword evidence="6" id="KW-0256">Endoplasmic reticulum</keyword>
<dbReference type="PANTHER" id="PTHR13448">
    <property type="entry name" value="TRANSMEMBRANE PROTEIN 214"/>
    <property type="match status" value="1"/>
</dbReference>
<evidence type="ECO:0000256" key="1">
    <source>
        <dbReference type="ARBA" id="ARBA00004477"/>
    </source>
</evidence>
<evidence type="ECO:0000256" key="9">
    <source>
        <dbReference type="ARBA" id="ARBA00023180"/>
    </source>
</evidence>
<evidence type="ECO:0000256" key="5">
    <source>
        <dbReference type="ARBA" id="ARBA00022703"/>
    </source>
</evidence>
<evidence type="ECO:0000256" key="4">
    <source>
        <dbReference type="ARBA" id="ARBA00022692"/>
    </source>
</evidence>
<evidence type="ECO:0000313" key="11">
    <source>
        <dbReference type="EMBL" id="CAA3024556.1"/>
    </source>
</evidence>
<accession>A0A8S0V197</accession>
<gene>
    <name evidence="11" type="ORF">OLEA9_A084866</name>
</gene>
<comment type="subcellular location">
    <subcellularLocation>
        <location evidence="1">Endoplasmic reticulum membrane</location>
        <topology evidence="1">Multi-pass membrane protein</topology>
    </subcellularLocation>
</comment>
<evidence type="ECO:0000256" key="6">
    <source>
        <dbReference type="ARBA" id="ARBA00022824"/>
    </source>
</evidence>
<evidence type="ECO:0000256" key="10">
    <source>
        <dbReference type="ARBA" id="ARBA00024938"/>
    </source>
</evidence>
<dbReference type="OrthoDB" id="10022292at2759"/>
<dbReference type="EMBL" id="CACTIH010009111">
    <property type="protein sequence ID" value="CAA3024556.1"/>
    <property type="molecule type" value="Genomic_DNA"/>
</dbReference>
<organism evidence="11 12">
    <name type="scientific">Olea europaea subsp. europaea</name>
    <dbReference type="NCBI Taxonomy" id="158383"/>
    <lineage>
        <taxon>Eukaryota</taxon>
        <taxon>Viridiplantae</taxon>
        <taxon>Streptophyta</taxon>
        <taxon>Embryophyta</taxon>
        <taxon>Tracheophyta</taxon>
        <taxon>Spermatophyta</taxon>
        <taxon>Magnoliopsida</taxon>
        <taxon>eudicotyledons</taxon>
        <taxon>Gunneridae</taxon>
        <taxon>Pentapetalae</taxon>
        <taxon>asterids</taxon>
        <taxon>lamiids</taxon>
        <taxon>Lamiales</taxon>
        <taxon>Oleaceae</taxon>
        <taxon>Oleeae</taxon>
        <taxon>Olea</taxon>
    </lineage>
</organism>
<dbReference type="InterPro" id="IPR019308">
    <property type="entry name" value="TMEM214"/>
</dbReference>
<keyword evidence="7" id="KW-1133">Transmembrane helix</keyword>
<dbReference type="AlphaFoldDB" id="A0A8S0V197"/>
<evidence type="ECO:0000256" key="7">
    <source>
        <dbReference type="ARBA" id="ARBA00022989"/>
    </source>
</evidence>
<name>A0A8S0V197_OLEEU</name>
<evidence type="ECO:0000256" key="8">
    <source>
        <dbReference type="ARBA" id="ARBA00023136"/>
    </source>
</evidence>
<dbReference type="PANTHER" id="PTHR13448:SF0">
    <property type="entry name" value="TRANSMEMBRANE PROTEIN 214"/>
    <property type="match status" value="1"/>
</dbReference>
<reference evidence="11 12" key="1">
    <citation type="submission" date="2019-12" db="EMBL/GenBank/DDBJ databases">
        <authorList>
            <person name="Alioto T."/>
            <person name="Alioto T."/>
            <person name="Gomez Garrido J."/>
        </authorList>
    </citation>
    <scope>NUCLEOTIDE SEQUENCE [LARGE SCALE GENOMIC DNA]</scope>
</reference>
<keyword evidence="8" id="KW-0472">Membrane</keyword>
<evidence type="ECO:0000256" key="2">
    <source>
        <dbReference type="ARBA" id="ARBA00007984"/>
    </source>
</evidence>
<comment type="subunit">
    <text evidence="3">Constitutively interacts with CASP4; required for the localization of procaspase 4 to the ER.</text>
</comment>
<evidence type="ECO:0000313" key="12">
    <source>
        <dbReference type="Proteomes" id="UP000594638"/>
    </source>
</evidence>
<comment type="similarity">
    <text evidence="2">Belongs to the TMEM214 family.</text>
</comment>
<dbReference type="Gramene" id="OE9A084866T2">
    <property type="protein sequence ID" value="OE9A084866C2"/>
    <property type="gene ID" value="OE9A084866"/>
</dbReference>
<dbReference type="GO" id="GO:0005794">
    <property type="term" value="C:Golgi apparatus"/>
    <property type="evidence" value="ECO:0007669"/>
    <property type="project" value="TreeGrafter"/>
</dbReference>
<keyword evidence="12" id="KW-1185">Reference proteome</keyword>
<dbReference type="GO" id="GO:0005789">
    <property type="term" value="C:endoplasmic reticulum membrane"/>
    <property type="evidence" value="ECO:0007669"/>
    <property type="project" value="UniProtKB-SubCell"/>
</dbReference>
<comment type="function">
    <text evidence="10">Critical mediator, in cooperation with CASP4, of endoplasmic reticulum-stress induced apoptosis. Required or the activation of CASP4 following endoplasmic reticulum stress.</text>
</comment>